<organism evidence="2">
    <name type="scientific">hydrothermal vent metagenome</name>
    <dbReference type="NCBI Taxonomy" id="652676"/>
    <lineage>
        <taxon>unclassified sequences</taxon>
        <taxon>metagenomes</taxon>
        <taxon>ecological metagenomes</taxon>
    </lineage>
</organism>
<proteinExistence type="predicted"/>
<evidence type="ECO:0000259" key="1">
    <source>
        <dbReference type="Pfam" id="PF00174"/>
    </source>
</evidence>
<dbReference type="InterPro" id="IPR006311">
    <property type="entry name" value="TAT_signal"/>
</dbReference>
<dbReference type="PROSITE" id="PS51318">
    <property type="entry name" value="TAT"/>
    <property type="match status" value="1"/>
</dbReference>
<reference evidence="2" key="1">
    <citation type="submission" date="2015-10" db="EMBL/GenBank/DDBJ databases">
        <authorList>
            <person name="Gilbert D.G."/>
        </authorList>
    </citation>
    <scope>NUCLEOTIDE SEQUENCE</scope>
</reference>
<dbReference type="Pfam" id="PF00174">
    <property type="entry name" value="Oxidored_molyb"/>
    <property type="match status" value="1"/>
</dbReference>
<protein>
    <submittedName>
        <fullName evidence="2">Sulfite oxidase subunit YedY</fullName>
    </submittedName>
</protein>
<accession>A0A170PRK1</accession>
<name>A0A170PRK1_9ZZZZ</name>
<sequence>MSRVTDPHTYKRRRVLAAGLALSAVGGFTALRYGERLTARAGQVQGYTSEAPRLSGNDKDAAAVASAGKSHRLTTKHAATHYNNAYEFGWDKTDPFRRSADFTLSPWSVTFDGLCHRPGTFDIDELMGMPFSHLEERVYDFRCVEAWSMVIPYNGRPLRDIIKVVEPMGAARYVAFTSVYRPDELPGQASAFSTLEWPYVEALTLEEAVHPLTFATFGVYGDRHLPQNGLPFRITVPWKYGFKSPKFIVRITFTKDRPNATWHRENPSEYGWYSNVYPSISHPRWSQATERRIWGDGDIERIPSRPFNGYAEQVAHLYPGSKKQYR</sequence>
<dbReference type="InterPro" id="IPR036374">
    <property type="entry name" value="OxRdtase_Mopterin-bd_sf"/>
</dbReference>
<feature type="domain" description="Oxidoreductase molybdopterin-binding" evidence="1">
    <location>
        <begin position="105"/>
        <end position="262"/>
    </location>
</feature>
<dbReference type="EMBL" id="CZRL01000094">
    <property type="protein sequence ID" value="CUS53046.1"/>
    <property type="molecule type" value="Genomic_DNA"/>
</dbReference>
<dbReference type="PANTHER" id="PTHR43032:SF3">
    <property type="entry name" value="PROTEIN-METHIONINE-SULFOXIDE REDUCTASE CATALYTIC SUBUNIT MSRP"/>
    <property type="match status" value="1"/>
</dbReference>
<dbReference type="NCBIfam" id="NF003767">
    <property type="entry name" value="PRK05363.1"/>
    <property type="match status" value="1"/>
</dbReference>
<evidence type="ECO:0000313" key="2">
    <source>
        <dbReference type="EMBL" id="CUS53046.1"/>
    </source>
</evidence>
<dbReference type="Gene3D" id="3.90.420.10">
    <property type="entry name" value="Oxidoreductase, molybdopterin-binding domain"/>
    <property type="match status" value="1"/>
</dbReference>
<dbReference type="PANTHER" id="PTHR43032">
    <property type="entry name" value="PROTEIN-METHIONINE-SULFOXIDE REDUCTASE"/>
    <property type="match status" value="1"/>
</dbReference>
<dbReference type="InterPro" id="IPR000572">
    <property type="entry name" value="OxRdtase_Mopterin-bd_dom"/>
</dbReference>
<dbReference type="AlphaFoldDB" id="A0A170PRK1"/>
<gene>
    <name evidence="2" type="ORF">MGWOODY_XGa2718</name>
</gene>
<dbReference type="SUPFAM" id="SSF56524">
    <property type="entry name" value="Oxidoreductase molybdopterin-binding domain"/>
    <property type="match status" value="1"/>
</dbReference>